<evidence type="ECO:0008006" key="3">
    <source>
        <dbReference type="Google" id="ProtNLM"/>
    </source>
</evidence>
<sequence>MMSFKSILFLILALLASTNARDDTINNDSQAKLIDSTNSALGNQQARRNLRALKSIDDVRYLVLGFTVPFVNGIRNLDDSYSSLLTSDPSRMTRLDSMASNGPGYPSACLQTVISELDENQEFDVIILEYSTLQLQGLYELAGRLRQRYPDAILMFLDNWQPNHVSWFQDGVRVGNLRDWGESQSLTFGSDDFLDKIQDPNLDLRWQVAPMREQKLKAVAEDFGAIRVWIPPQTKVHSPVDTLLNYHKFYDGYEKEYMSAYAHRWLYQTIAEIVEEELRSYPAQPRIFGWGDGDECHTWFLSGETSLRYANVVDFERFAAPYAGHFYYALSTGLQHPNNEGYIIVENPFPTPRHLFLSYMGSGWASAMYSKTEIRVENYDATTKIVLDPRSNEFGENASHLILTSKVAVIPPGVSRVYWNLLQEEDRPTNRPFRLTAAMIVSTDVVEGGSMGPRADFTTDY</sequence>
<feature type="chain" id="PRO_5030908342" description="Protein xylosyltransferase" evidence="1">
    <location>
        <begin position="21"/>
        <end position="461"/>
    </location>
</feature>
<evidence type="ECO:0000313" key="2">
    <source>
        <dbReference type="EMBL" id="CAD9512252.1"/>
    </source>
</evidence>
<dbReference type="EMBL" id="HBGV01017043">
    <property type="protein sequence ID" value="CAD9512252.1"/>
    <property type="molecule type" value="Transcribed_RNA"/>
</dbReference>
<accession>A0A7S2N095</accession>
<evidence type="ECO:0000256" key="1">
    <source>
        <dbReference type="SAM" id="SignalP"/>
    </source>
</evidence>
<proteinExistence type="predicted"/>
<feature type="signal peptide" evidence="1">
    <location>
        <begin position="1"/>
        <end position="20"/>
    </location>
</feature>
<dbReference type="AlphaFoldDB" id="A0A7S2N095"/>
<keyword evidence="1" id="KW-0732">Signal</keyword>
<reference evidence="2" key="1">
    <citation type="submission" date="2021-01" db="EMBL/GenBank/DDBJ databases">
        <authorList>
            <person name="Corre E."/>
            <person name="Pelletier E."/>
            <person name="Niang G."/>
            <person name="Scheremetjew M."/>
            <person name="Finn R."/>
            <person name="Kale V."/>
            <person name="Holt S."/>
            <person name="Cochrane G."/>
            <person name="Meng A."/>
            <person name="Brown T."/>
            <person name="Cohen L."/>
        </authorList>
    </citation>
    <scope>NUCLEOTIDE SEQUENCE</scope>
    <source>
        <strain evidence="2">CCMP826</strain>
    </source>
</reference>
<feature type="non-terminal residue" evidence="2">
    <location>
        <position position="461"/>
    </location>
</feature>
<organism evidence="2">
    <name type="scientific">Helicotheca tamesis</name>
    <dbReference type="NCBI Taxonomy" id="374047"/>
    <lineage>
        <taxon>Eukaryota</taxon>
        <taxon>Sar</taxon>
        <taxon>Stramenopiles</taxon>
        <taxon>Ochrophyta</taxon>
        <taxon>Bacillariophyta</taxon>
        <taxon>Mediophyceae</taxon>
        <taxon>Lithodesmiophycidae</taxon>
        <taxon>Lithodesmiales</taxon>
        <taxon>Lithodesmiaceae</taxon>
        <taxon>Helicotheca</taxon>
    </lineage>
</organism>
<gene>
    <name evidence="2" type="ORF">HTAM1171_LOCUS10467</name>
</gene>
<name>A0A7S2N095_9STRA</name>
<protein>
    <recommendedName>
        <fullName evidence="3">Protein xylosyltransferase</fullName>
    </recommendedName>
</protein>